<dbReference type="InterPro" id="IPR029063">
    <property type="entry name" value="SAM-dependent_MTases_sf"/>
</dbReference>
<dbReference type="CDD" id="cd02440">
    <property type="entry name" value="AdoMet_MTases"/>
    <property type="match status" value="1"/>
</dbReference>
<dbReference type="InParanoid" id="W2S8I2"/>
<dbReference type="AlphaFoldDB" id="W2S8I2"/>
<dbReference type="PANTHER" id="PTHR43591">
    <property type="entry name" value="METHYLTRANSFERASE"/>
    <property type="match status" value="1"/>
</dbReference>
<dbReference type="Pfam" id="PF13489">
    <property type="entry name" value="Methyltransf_23"/>
    <property type="match status" value="1"/>
</dbReference>
<dbReference type="eggNOG" id="ENOG502QSKG">
    <property type="taxonomic scope" value="Eukaryota"/>
</dbReference>
<reference evidence="1 2" key="1">
    <citation type="submission" date="2013-03" db="EMBL/GenBank/DDBJ databases">
        <title>The Genome Sequence of Phialophora europaea CBS 101466.</title>
        <authorList>
            <consortium name="The Broad Institute Genomics Platform"/>
            <person name="Cuomo C."/>
            <person name="de Hoog S."/>
            <person name="Gorbushina A."/>
            <person name="Walker B."/>
            <person name="Young S.K."/>
            <person name="Zeng Q."/>
            <person name="Gargeya S."/>
            <person name="Fitzgerald M."/>
            <person name="Haas B."/>
            <person name="Abouelleil A."/>
            <person name="Allen A.W."/>
            <person name="Alvarado L."/>
            <person name="Arachchi H.M."/>
            <person name="Berlin A.M."/>
            <person name="Chapman S.B."/>
            <person name="Gainer-Dewar J."/>
            <person name="Goldberg J."/>
            <person name="Griggs A."/>
            <person name="Gujja S."/>
            <person name="Hansen M."/>
            <person name="Howarth C."/>
            <person name="Imamovic A."/>
            <person name="Ireland A."/>
            <person name="Larimer J."/>
            <person name="McCowan C."/>
            <person name="Murphy C."/>
            <person name="Pearson M."/>
            <person name="Poon T.W."/>
            <person name="Priest M."/>
            <person name="Roberts A."/>
            <person name="Saif S."/>
            <person name="Shea T."/>
            <person name="Sisk P."/>
            <person name="Sykes S."/>
            <person name="Wortman J."/>
            <person name="Nusbaum C."/>
            <person name="Birren B."/>
        </authorList>
    </citation>
    <scope>NUCLEOTIDE SEQUENCE [LARGE SCALE GENOMIC DNA]</scope>
    <source>
        <strain evidence="1 2">CBS 101466</strain>
    </source>
</reference>
<evidence type="ECO:0008006" key="3">
    <source>
        <dbReference type="Google" id="ProtNLM"/>
    </source>
</evidence>
<evidence type="ECO:0000313" key="1">
    <source>
        <dbReference type="EMBL" id="ETN44930.1"/>
    </source>
</evidence>
<dbReference type="GO" id="GO:0008168">
    <property type="term" value="F:methyltransferase activity"/>
    <property type="evidence" value="ECO:0007669"/>
    <property type="project" value="TreeGrafter"/>
</dbReference>
<dbReference type="PANTHER" id="PTHR43591:SF10">
    <property type="entry name" value="ABC TRANSMEMBRANE TYPE-1 DOMAIN-CONTAINING PROTEIN-RELATED"/>
    <property type="match status" value="1"/>
</dbReference>
<gene>
    <name evidence="1" type="ORF">HMPREF1541_09805</name>
</gene>
<dbReference type="EMBL" id="KB822713">
    <property type="protein sequence ID" value="ETN44930.1"/>
    <property type="molecule type" value="Genomic_DNA"/>
</dbReference>
<dbReference type="SUPFAM" id="SSF53335">
    <property type="entry name" value="S-adenosyl-L-methionine-dependent methyltransferases"/>
    <property type="match status" value="1"/>
</dbReference>
<dbReference type="RefSeq" id="XP_008712700.1">
    <property type="nucleotide sequence ID" value="XM_008714478.1"/>
</dbReference>
<dbReference type="VEuPathDB" id="FungiDB:HMPREF1541_09805"/>
<organism evidence="1 2">
    <name type="scientific">Cyphellophora europaea (strain CBS 101466)</name>
    <name type="common">Phialophora europaea</name>
    <dbReference type="NCBI Taxonomy" id="1220924"/>
    <lineage>
        <taxon>Eukaryota</taxon>
        <taxon>Fungi</taxon>
        <taxon>Dikarya</taxon>
        <taxon>Ascomycota</taxon>
        <taxon>Pezizomycotina</taxon>
        <taxon>Eurotiomycetes</taxon>
        <taxon>Chaetothyriomycetidae</taxon>
        <taxon>Chaetothyriales</taxon>
        <taxon>Cyphellophoraceae</taxon>
        <taxon>Cyphellophora</taxon>
    </lineage>
</organism>
<evidence type="ECO:0000313" key="2">
    <source>
        <dbReference type="Proteomes" id="UP000030752"/>
    </source>
</evidence>
<dbReference type="OrthoDB" id="2013972at2759"/>
<dbReference type="GeneID" id="19977144"/>
<name>W2S8I2_CYPE1</name>
<sequence>MEADSDDQDSTYGTSIASDTTSLKSHILNYRFEHGRRYHAYKEGSYLYPNDDQALNQMDIEHHNQALLLGKLHLSPLNDPSEVLDLGTGTGIWATDMADTYPAAMVTGVDLSPTQSEIVPPNVKFEIDDFRDEWTFGENHFDFIHGRFLIGSVEDQPALLRQAFRALKPGSWFEQNEVEAGIYSDDGTFPMDGHYVRWAENLVSAMQKIGRPWPMASELKTMFEQAGFEKVQVEEFKRPSNDWPKDPRFKEIGRYTYLNFMEGLGGFTMGPFTRILGWSQAEVEVLLAGVRKEFGTRAYHGYQKS</sequence>
<dbReference type="STRING" id="1220924.W2S8I2"/>
<proteinExistence type="predicted"/>
<dbReference type="Proteomes" id="UP000030752">
    <property type="component" value="Unassembled WGS sequence"/>
</dbReference>
<keyword evidence="2" id="KW-1185">Reference proteome</keyword>
<accession>W2S8I2</accession>
<dbReference type="Gene3D" id="3.40.50.150">
    <property type="entry name" value="Vaccinia Virus protein VP39"/>
    <property type="match status" value="1"/>
</dbReference>
<protein>
    <recommendedName>
        <fullName evidence="3">Methyltransferase domain-containing protein</fullName>
    </recommendedName>
</protein>
<dbReference type="HOGENOM" id="CLU_010595_7_1_1"/>